<keyword evidence="1" id="KW-0547">Nucleotide-binding</keyword>
<evidence type="ECO:0000313" key="3">
    <source>
        <dbReference type="EMBL" id="CDO66265.1"/>
    </source>
</evidence>
<dbReference type="OrthoDB" id="299781at2759"/>
<dbReference type="PRINTS" id="PR00449">
    <property type="entry name" value="RASTRNSFRMNG"/>
</dbReference>
<evidence type="ECO:0000313" key="6">
    <source>
        <dbReference type="Proteomes" id="UP000027581"/>
    </source>
</evidence>
<dbReference type="SMART" id="SM00175">
    <property type="entry name" value="RAB"/>
    <property type="match status" value="1"/>
</dbReference>
<dbReference type="EMBL" id="LT969576">
    <property type="protein sequence ID" value="SOV82109.1"/>
    <property type="molecule type" value="Genomic_DNA"/>
</dbReference>
<proteinExistence type="predicted"/>
<dbReference type="KEGG" id="prei:PRSY57_1347100"/>
<evidence type="ECO:0000259" key="2">
    <source>
        <dbReference type="Pfam" id="PF01926"/>
    </source>
</evidence>
<evidence type="ECO:0000313" key="5">
    <source>
        <dbReference type="EMBL" id="SOV82109.1"/>
    </source>
</evidence>
<gene>
    <name evidence="3" type="ORF">PRCDC_1347100</name>
    <name evidence="5" type="ORF">PRG01_1350600</name>
    <name evidence="4" type="ORF">PRSY57_1347100</name>
</gene>
<dbReference type="PROSITE" id="PS51419">
    <property type="entry name" value="RAB"/>
    <property type="match status" value="1"/>
</dbReference>
<reference evidence="4 7" key="3">
    <citation type="journal article" date="2016" name="Nat. Commun.">
        <title>Genomes of cryptic chimpanzee Plasmodium species reveal key evolutionary events leading to human malaria.</title>
        <authorList>
            <person name="Sundararaman S.A."/>
            <person name="Plenderleith L.J."/>
            <person name="Liu W."/>
            <person name="Loy D.E."/>
            <person name="Learn G.H."/>
            <person name="Li Y."/>
            <person name="Shaw K.S."/>
            <person name="Ayouba A."/>
            <person name="Peeters M."/>
            <person name="Speede S."/>
            <person name="Shaw G.M."/>
            <person name="Bushman F.D."/>
            <person name="Brisson D."/>
            <person name="Rayner J.C."/>
            <person name="Sharp P.M."/>
            <person name="Hahn B.H."/>
        </authorList>
    </citation>
    <scope>NUCLEOTIDE SEQUENCE [LARGE SCALE GENOMIC DNA]</scope>
    <source>
        <strain evidence="4 7">SY57</strain>
    </source>
</reference>
<reference evidence="5 8" key="4">
    <citation type="submission" date="2016-09" db="EMBL/GenBank/DDBJ databases">
        <authorList>
            <consortium name="Pathogen Informatics"/>
        </authorList>
    </citation>
    <scope>NUCLEOTIDE SEQUENCE [LARGE SCALE GENOMIC DNA]</scope>
</reference>
<dbReference type="PANTHER" id="PTHR47978">
    <property type="match status" value="1"/>
</dbReference>
<dbReference type="RefSeq" id="XP_012764849.1">
    <property type="nucleotide sequence ID" value="XM_012909395.2"/>
</dbReference>
<evidence type="ECO:0000313" key="4">
    <source>
        <dbReference type="EMBL" id="KYN94903.1"/>
    </source>
</evidence>
<evidence type="ECO:0000313" key="7">
    <source>
        <dbReference type="Proteomes" id="UP000076359"/>
    </source>
</evidence>
<protein>
    <submittedName>
        <fullName evidence="3">GTPase, putative</fullName>
    </submittedName>
</protein>
<reference evidence="3" key="2">
    <citation type="submission" date="2014-05" db="EMBL/GenBank/DDBJ databases">
        <title>The genome sequences of chimpanzee malaria parasites reveal the path to human adaptation.</title>
        <authorList>
            <person name="Otto T.D."/>
            <person name="Rayner J.C."/>
            <person name="Boehme U."/>
            <person name="Pain A."/>
            <person name="Spottiswoode N."/>
            <person name="Sanders M."/>
            <person name="Quail M."/>
            <person name="Ollomo B."/>
            <person name="Renaud F."/>
            <person name="Thomas A.W."/>
            <person name="Prugnolle F."/>
            <person name="Conway D.J."/>
            <person name="Newbold C."/>
            <person name="Berriman M."/>
        </authorList>
    </citation>
    <scope>NUCLEOTIDE SEQUENCE [LARGE SCALE GENOMIC DNA]</scope>
    <source>
        <strain evidence="3">CDC</strain>
    </source>
</reference>
<organism evidence="3 6">
    <name type="scientific">Plasmodium reichenowi</name>
    <dbReference type="NCBI Taxonomy" id="5854"/>
    <lineage>
        <taxon>Eukaryota</taxon>
        <taxon>Sar</taxon>
        <taxon>Alveolata</taxon>
        <taxon>Apicomplexa</taxon>
        <taxon>Aconoidasida</taxon>
        <taxon>Haemosporida</taxon>
        <taxon>Plasmodiidae</taxon>
        <taxon>Plasmodium</taxon>
        <taxon>Plasmodium (Laverania)</taxon>
    </lineage>
</organism>
<dbReference type="VEuPathDB" id="PlasmoDB:PRCDC_1347100"/>
<accession>A0A060RXR9</accession>
<dbReference type="InterPro" id="IPR001806">
    <property type="entry name" value="Small_GTPase"/>
</dbReference>
<dbReference type="Proteomes" id="UP000027581">
    <property type="component" value="Unassembled WGS sequence"/>
</dbReference>
<feature type="domain" description="G" evidence="2">
    <location>
        <begin position="7"/>
        <end position="50"/>
    </location>
</feature>
<keyword evidence="6" id="KW-1185">Reference proteome</keyword>
<dbReference type="GO" id="GO:0003924">
    <property type="term" value="F:GTPase activity"/>
    <property type="evidence" value="ECO:0007669"/>
    <property type="project" value="InterPro"/>
</dbReference>
<evidence type="ECO:0000256" key="1">
    <source>
        <dbReference type="ARBA" id="ARBA00022741"/>
    </source>
</evidence>
<dbReference type="SUPFAM" id="SSF52540">
    <property type="entry name" value="P-loop containing nucleoside triphosphate hydrolases"/>
    <property type="match status" value="1"/>
</dbReference>
<dbReference type="InterPro" id="IPR006073">
    <property type="entry name" value="GTP-bd"/>
</dbReference>
<dbReference type="Proteomes" id="UP000076359">
    <property type="component" value="Chromosome 13"/>
</dbReference>
<dbReference type="Proteomes" id="UP000240500">
    <property type="component" value="Chromosome 13"/>
</dbReference>
<reference evidence="3" key="1">
    <citation type="submission" date="2014-01" db="EMBL/GenBank/DDBJ databases">
        <authorList>
            <person name="Aslett M."/>
        </authorList>
    </citation>
    <scope>NUCLEOTIDE SEQUENCE</scope>
    <source>
        <strain evidence="3">CDC</strain>
    </source>
</reference>
<dbReference type="EMBL" id="HG810774">
    <property type="protein sequence ID" value="CDO66265.1"/>
    <property type="molecule type" value="Genomic_DNA"/>
</dbReference>
<dbReference type="Pfam" id="PF00071">
    <property type="entry name" value="Ras"/>
    <property type="match status" value="1"/>
</dbReference>
<dbReference type="GeneID" id="24533043"/>
<dbReference type="AlphaFoldDB" id="A0A060RXR9"/>
<name>A0A060RXR9_PLARE</name>
<dbReference type="Pfam" id="PF01926">
    <property type="entry name" value="MMR_HSR1"/>
    <property type="match status" value="1"/>
</dbReference>
<dbReference type="EMBL" id="LVLA01000014">
    <property type="protein sequence ID" value="KYN94903.1"/>
    <property type="molecule type" value="Genomic_DNA"/>
</dbReference>
<dbReference type="GO" id="GO:0005525">
    <property type="term" value="F:GTP binding"/>
    <property type="evidence" value="ECO:0007669"/>
    <property type="project" value="InterPro"/>
</dbReference>
<sequence length="226" mass="26399">MILLQLTVVGYLNTGKTSLINSIMNNEIFTNYSHTPLPMIYYKVHKDKSRAFCVEIEDTSVDVDINNFTNMMRKEITTNSKNMKNPVFSYFENPCIQFQEHDPYNSISYGRMAYFLVFDLTNPSTFEYVKMIYLNMSSIYEKYYTLKPFISLVGNKSDLADENCALVREAENFSNEHMVQLWLTSAYTGKNVKKLFLHTINMVYNNTNLWKYDIEESGSESSESLY</sequence>
<dbReference type="InterPro" id="IPR027417">
    <property type="entry name" value="P-loop_NTPase"/>
</dbReference>
<evidence type="ECO:0000313" key="8">
    <source>
        <dbReference type="Proteomes" id="UP000240500"/>
    </source>
</evidence>
<dbReference type="VEuPathDB" id="PlasmoDB:PRG01_1350600"/>
<dbReference type="Gene3D" id="3.40.50.300">
    <property type="entry name" value="P-loop containing nucleotide triphosphate hydrolases"/>
    <property type="match status" value="1"/>
</dbReference>